<evidence type="ECO:0000259" key="5">
    <source>
        <dbReference type="Pfam" id="PF01370"/>
    </source>
</evidence>
<evidence type="ECO:0000313" key="7">
    <source>
        <dbReference type="Proteomes" id="UP000199392"/>
    </source>
</evidence>
<dbReference type="EMBL" id="FOZW01000016">
    <property type="protein sequence ID" value="SFT22381.1"/>
    <property type="molecule type" value="Genomic_DNA"/>
</dbReference>
<reference evidence="7" key="1">
    <citation type="submission" date="2016-10" db="EMBL/GenBank/DDBJ databases">
        <authorList>
            <person name="Varghese N."/>
            <person name="Submissions S."/>
        </authorList>
    </citation>
    <scope>NUCLEOTIDE SEQUENCE [LARGE SCALE GENOMIC DNA]</scope>
    <source>
        <strain evidence="7">DSM 26894</strain>
    </source>
</reference>
<dbReference type="SUPFAM" id="SSF51735">
    <property type="entry name" value="NAD(P)-binding Rossmann-fold domains"/>
    <property type="match status" value="1"/>
</dbReference>
<dbReference type="GO" id="GO:0016491">
    <property type="term" value="F:oxidoreductase activity"/>
    <property type="evidence" value="ECO:0007669"/>
    <property type="project" value="UniProtKB-KW"/>
</dbReference>
<dbReference type="InterPro" id="IPR001509">
    <property type="entry name" value="Epimerase_deHydtase"/>
</dbReference>
<sequence>MKMKRILITGAAGQLGTILRETLKPHAEELRLSDITEITDLGPNESFVACDIADGEAVKALVEGCDGVVHLGGISVEKNFDLIEAANLRGVYNLYEAARLHGMPRIIFASSNHTIGYYRQEQRLKPTDPFKPDGLYGVSKIFGEAVASLYHDKFGQESALVRIGSCTPKPENWRMLSTWISPRDFTALIMAAFTAPRLGCTVVWGQSANDMGWWDNSHAAFLGWVPQDNSQDYAEEIRRTVPRPGPEDSVAKYQGGVFTDEPIHQS</sequence>
<comment type="similarity">
    <text evidence="1">Belongs to the NAD(P)-dependent epimerase/dehydratase family.</text>
</comment>
<evidence type="ECO:0000256" key="2">
    <source>
        <dbReference type="ARBA" id="ARBA00023002"/>
    </source>
</evidence>
<dbReference type="InterPro" id="IPR036291">
    <property type="entry name" value="NAD(P)-bd_dom_sf"/>
</dbReference>
<dbReference type="AlphaFoldDB" id="A0A1I6W9E6"/>
<feature type="domain" description="NAD-dependent epimerase/dehydratase" evidence="5">
    <location>
        <begin position="6"/>
        <end position="163"/>
    </location>
</feature>
<dbReference type="RefSeq" id="WP_245696217.1">
    <property type="nucleotide sequence ID" value="NZ_FNCL01000016.1"/>
</dbReference>
<dbReference type="PANTHER" id="PTHR43103">
    <property type="entry name" value="NUCLEOSIDE-DIPHOSPHATE-SUGAR EPIMERASE"/>
    <property type="match status" value="1"/>
</dbReference>
<feature type="compositionally biased region" description="Basic and acidic residues" evidence="4">
    <location>
        <begin position="241"/>
        <end position="250"/>
    </location>
</feature>
<protein>
    <submittedName>
        <fullName evidence="6">Uronate dehydrogenase</fullName>
    </submittedName>
</protein>
<organism evidence="6 7">
    <name type="scientific">Alloyangia pacifica</name>
    <dbReference type="NCBI Taxonomy" id="311180"/>
    <lineage>
        <taxon>Bacteria</taxon>
        <taxon>Pseudomonadati</taxon>
        <taxon>Pseudomonadota</taxon>
        <taxon>Alphaproteobacteria</taxon>
        <taxon>Rhodobacterales</taxon>
        <taxon>Roseobacteraceae</taxon>
        <taxon>Alloyangia</taxon>
    </lineage>
</organism>
<dbReference type="Proteomes" id="UP000199392">
    <property type="component" value="Unassembled WGS sequence"/>
</dbReference>
<name>A0A1I6W9E6_9RHOB</name>
<accession>A0A1I6W9E6</accession>
<feature type="region of interest" description="Disordered" evidence="4">
    <location>
        <begin position="241"/>
        <end position="266"/>
    </location>
</feature>
<evidence type="ECO:0000256" key="4">
    <source>
        <dbReference type="SAM" id="MobiDB-lite"/>
    </source>
</evidence>
<proteinExistence type="inferred from homology"/>
<keyword evidence="3" id="KW-0520">NAD</keyword>
<evidence type="ECO:0000256" key="1">
    <source>
        <dbReference type="ARBA" id="ARBA00007637"/>
    </source>
</evidence>
<dbReference type="PANTHER" id="PTHR43103:SF5">
    <property type="entry name" value="4-EPIMERASE, PUTATIVE (AFU_ORTHOLOGUE AFUA_7G00360)-RELATED"/>
    <property type="match status" value="1"/>
</dbReference>
<evidence type="ECO:0000256" key="3">
    <source>
        <dbReference type="ARBA" id="ARBA00023027"/>
    </source>
</evidence>
<gene>
    <name evidence="6" type="ORF">SAMN04488050_11656</name>
</gene>
<evidence type="ECO:0000313" key="6">
    <source>
        <dbReference type="EMBL" id="SFT22381.1"/>
    </source>
</evidence>
<keyword evidence="7" id="KW-1185">Reference proteome</keyword>
<dbReference type="Pfam" id="PF01370">
    <property type="entry name" value="Epimerase"/>
    <property type="match status" value="1"/>
</dbReference>
<dbReference type="STRING" id="311180.SAMN04488050_11656"/>
<keyword evidence="2" id="KW-0560">Oxidoreductase</keyword>
<dbReference type="Gene3D" id="3.40.50.720">
    <property type="entry name" value="NAD(P)-binding Rossmann-like Domain"/>
    <property type="match status" value="1"/>
</dbReference>